<feature type="transmembrane region" description="Helical" evidence="1">
    <location>
        <begin position="120"/>
        <end position="149"/>
    </location>
</feature>
<keyword evidence="1" id="KW-0812">Transmembrane</keyword>
<dbReference type="KEGG" id="satk:SA2016_0043"/>
<dbReference type="OrthoDB" id="9342495at2"/>
<dbReference type="Pfam" id="PF02667">
    <property type="entry name" value="SCFA_trans"/>
    <property type="match status" value="1"/>
</dbReference>
<dbReference type="AlphaFoldDB" id="A0A126ZUB2"/>
<feature type="transmembrane region" description="Helical" evidence="1">
    <location>
        <begin position="42"/>
        <end position="60"/>
    </location>
</feature>
<gene>
    <name evidence="2" type="ORF">SA2016_0043</name>
</gene>
<dbReference type="InterPro" id="IPR006160">
    <property type="entry name" value="SCFA_transpt_AtoE"/>
</dbReference>
<feature type="transmembrane region" description="Helical" evidence="1">
    <location>
        <begin position="365"/>
        <end position="393"/>
    </location>
</feature>
<dbReference type="GO" id="GO:0005886">
    <property type="term" value="C:plasma membrane"/>
    <property type="evidence" value="ECO:0007669"/>
    <property type="project" value="TreeGrafter"/>
</dbReference>
<evidence type="ECO:0000256" key="1">
    <source>
        <dbReference type="SAM" id="Phobius"/>
    </source>
</evidence>
<evidence type="ECO:0000313" key="2">
    <source>
        <dbReference type="EMBL" id="AMM30748.1"/>
    </source>
</evidence>
<dbReference type="Proteomes" id="UP000070134">
    <property type="component" value="Chromosome"/>
</dbReference>
<dbReference type="PANTHER" id="PTHR41983:SF2">
    <property type="entry name" value="SHORT-CHAIN FATTY ACID TRANSPORTER-RELATED"/>
    <property type="match status" value="1"/>
</dbReference>
<keyword evidence="1" id="KW-0472">Membrane</keyword>
<dbReference type="PANTHER" id="PTHR41983">
    <property type="entry name" value="SHORT-CHAIN FATTY ACID TRANSPORTER-RELATED"/>
    <property type="match status" value="1"/>
</dbReference>
<feature type="transmembrane region" description="Helical" evidence="1">
    <location>
        <begin position="458"/>
        <end position="480"/>
    </location>
</feature>
<proteinExistence type="predicted"/>
<evidence type="ECO:0000313" key="3">
    <source>
        <dbReference type="Proteomes" id="UP000070134"/>
    </source>
</evidence>
<keyword evidence="1" id="KW-1133">Transmembrane helix</keyword>
<dbReference type="PATRIC" id="fig|37927.3.peg.44"/>
<organism evidence="2 3">
    <name type="scientific">Sinomonas atrocyanea</name>
    <dbReference type="NCBI Taxonomy" id="37927"/>
    <lineage>
        <taxon>Bacteria</taxon>
        <taxon>Bacillati</taxon>
        <taxon>Actinomycetota</taxon>
        <taxon>Actinomycetes</taxon>
        <taxon>Micrococcales</taxon>
        <taxon>Micrococcaceae</taxon>
        <taxon>Sinomonas</taxon>
    </lineage>
</organism>
<accession>A0A126ZUB2</accession>
<feature type="transmembrane region" description="Helical" evidence="1">
    <location>
        <begin position="161"/>
        <end position="186"/>
    </location>
</feature>
<feature type="transmembrane region" description="Helical" evidence="1">
    <location>
        <begin position="277"/>
        <end position="297"/>
    </location>
</feature>
<dbReference type="RefSeq" id="WP_066494144.1">
    <property type="nucleotide sequence ID" value="NZ_BJMO01000013.1"/>
</dbReference>
<feature type="transmembrane region" description="Helical" evidence="1">
    <location>
        <begin position="214"/>
        <end position="232"/>
    </location>
</feature>
<sequence length="483" mass="51630">MSSTPKTGAHGATTLAPPRKTLIQRFTDLCVRYVERLMPDPFLFAVILTLLVVAMILLWVPHASAKGILEGWYQGVWGTNNIFTFALQMVLILVSGYTLAEAPAVKRGLIWLASKPRNQIEGALMCFGAAAVANILNWGLGLVVGALLGRRIFARLSTANFGYMIAAGYMGYMLWTNGFSSSIALANTDPTSKLNVIFTATHQLVPLDLTILQPYSWVTVLVVIAALALLIWKMAPHETDDVDRDALLGAGAMDEDSPRTAPAPGARRSFAERLEGLWILNVLLFLAGAAYFVISGFNLNISSMVMLFTILAALLHGTPIRFIRAFTDAAKTCGPLLLQYPLYGGIVGLLAYAPDAHTKPLQAVISASIVAGATTATLPFLNFLGSIIISLFVPSGGGHWGVQGPIAVEAARQLGESSPAYLGKVSMSVAAGEAVANMIQPFWLLPVLAIAKLSVRKVMGYTVAAFLVGFVIFGIAMLVMPHV</sequence>
<name>A0A126ZUB2_9MICC</name>
<dbReference type="EMBL" id="CP014518">
    <property type="protein sequence ID" value="AMM30748.1"/>
    <property type="molecule type" value="Genomic_DNA"/>
</dbReference>
<feature type="transmembrane region" description="Helical" evidence="1">
    <location>
        <begin position="303"/>
        <end position="323"/>
    </location>
</feature>
<dbReference type="STRING" id="37927.SA2016_0043"/>
<keyword evidence="3" id="KW-1185">Reference proteome</keyword>
<feature type="transmembrane region" description="Helical" evidence="1">
    <location>
        <begin position="81"/>
        <end position="100"/>
    </location>
</feature>
<protein>
    <submittedName>
        <fullName evidence="2">Short-chain fatty acids transporter</fullName>
    </submittedName>
</protein>
<feature type="transmembrane region" description="Helical" evidence="1">
    <location>
        <begin position="335"/>
        <end position="353"/>
    </location>
</feature>
<reference evidence="2 3" key="1">
    <citation type="submission" date="2016-02" db="EMBL/GenBank/DDBJ databases">
        <title>Complete genome of Sinomonas atrocyanea KCTC 3377.</title>
        <authorList>
            <person name="Kim K.M."/>
        </authorList>
    </citation>
    <scope>NUCLEOTIDE SEQUENCE [LARGE SCALE GENOMIC DNA]</scope>
    <source>
        <strain evidence="2 3">KCTC 3377</strain>
    </source>
</reference>